<gene>
    <name evidence="2" type="ORF">COB67_08985</name>
</gene>
<protein>
    <recommendedName>
        <fullName evidence="1">Methyltransferase domain-containing protein</fullName>
    </recommendedName>
</protein>
<dbReference type="EMBL" id="NVSR01000067">
    <property type="protein sequence ID" value="PCI27244.1"/>
    <property type="molecule type" value="Genomic_DNA"/>
</dbReference>
<dbReference type="SUPFAM" id="SSF53335">
    <property type="entry name" value="S-adenosyl-L-methionine-dependent methyltransferases"/>
    <property type="match status" value="1"/>
</dbReference>
<dbReference type="Gene3D" id="3.40.50.150">
    <property type="entry name" value="Vaccinia Virus protein VP39"/>
    <property type="match status" value="1"/>
</dbReference>
<dbReference type="InterPro" id="IPR025714">
    <property type="entry name" value="Methyltranfer_dom"/>
</dbReference>
<dbReference type="Proteomes" id="UP000218113">
    <property type="component" value="Unassembled WGS sequence"/>
</dbReference>
<feature type="domain" description="Methyltransferase" evidence="1">
    <location>
        <begin position="182"/>
        <end position="298"/>
    </location>
</feature>
<evidence type="ECO:0000259" key="1">
    <source>
        <dbReference type="Pfam" id="PF13847"/>
    </source>
</evidence>
<organism evidence="2 3">
    <name type="scientific">SAR324 cluster bacterium</name>
    <dbReference type="NCBI Taxonomy" id="2024889"/>
    <lineage>
        <taxon>Bacteria</taxon>
        <taxon>Deltaproteobacteria</taxon>
        <taxon>SAR324 cluster</taxon>
    </lineage>
</organism>
<dbReference type="CDD" id="cd02440">
    <property type="entry name" value="AdoMet_MTases"/>
    <property type="match status" value="1"/>
</dbReference>
<reference evidence="3" key="1">
    <citation type="submission" date="2017-08" db="EMBL/GenBank/DDBJ databases">
        <title>A dynamic microbial community with high functional redundancy inhabits the cold, oxic subseafloor aquifer.</title>
        <authorList>
            <person name="Tully B.J."/>
            <person name="Wheat C.G."/>
            <person name="Glazer B.T."/>
            <person name="Huber J.A."/>
        </authorList>
    </citation>
    <scope>NUCLEOTIDE SEQUENCE [LARGE SCALE GENOMIC DNA]</scope>
</reference>
<comment type="caution">
    <text evidence="2">The sequence shown here is derived from an EMBL/GenBank/DDBJ whole genome shotgun (WGS) entry which is preliminary data.</text>
</comment>
<sequence>MLYIDPNVVVNFLGKNKVRLYHTYFRKNLIVSQNFTQFMNSLVDGVELESIPEEVEIHFCDATEFTLWDCMYKNPDLLNEKADELELKPSSLKEFIEKLQKAKFVHETPEPIYNLNKVSPFDRYKGNVNEQIATESLFRKVPIDKWWIQQKFEDDLTRTKKTPYRYVQEKFLHQFFEERLPGSDVLEIGCGTGHWGFQMAKLAKDYTGVDYDQGYIDIANNTVQGEKNITFSVKDISDENFAESFGGKQYDYIFMIDIFLFLFDQKFQNNLYEKRVEICTQFSKLLKPNGVFIIIDPHLFWLTPRFGNPNQPYGIITEYNDRTFGVIPPLEDITHVFCEAGLAVKKIIEPNIDEEFRKIDKLGYEFIRKFPQWIVWELVNRK</sequence>
<dbReference type="PANTHER" id="PTHR43861">
    <property type="entry name" value="TRANS-ACONITATE 2-METHYLTRANSFERASE-RELATED"/>
    <property type="match status" value="1"/>
</dbReference>
<dbReference type="InterPro" id="IPR029063">
    <property type="entry name" value="SAM-dependent_MTases_sf"/>
</dbReference>
<evidence type="ECO:0000313" key="3">
    <source>
        <dbReference type="Proteomes" id="UP000218113"/>
    </source>
</evidence>
<name>A0A2A4T1G2_9DELT</name>
<proteinExistence type="predicted"/>
<accession>A0A2A4T1G2</accession>
<dbReference type="AlphaFoldDB" id="A0A2A4T1G2"/>
<evidence type="ECO:0000313" key="2">
    <source>
        <dbReference type="EMBL" id="PCI27244.1"/>
    </source>
</evidence>
<dbReference type="Pfam" id="PF13847">
    <property type="entry name" value="Methyltransf_31"/>
    <property type="match status" value="1"/>
</dbReference>